<evidence type="ECO:0000313" key="2">
    <source>
        <dbReference type="Proteomes" id="UP001172386"/>
    </source>
</evidence>
<evidence type="ECO:0000313" key="1">
    <source>
        <dbReference type="EMBL" id="KAJ9651874.1"/>
    </source>
</evidence>
<protein>
    <submittedName>
        <fullName evidence="1">Uncharacterized protein</fullName>
    </submittedName>
</protein>
<organism evidence="1 2">
    <name type="scientific">Neophaeococcomyces mojaviensis</name>
    <dbReference type="NCBI Taxonomy" id="3383035"/>
    <lineage>
        <taxon>Eukaryota</taxon>
        <taxon>Fungi</taxon>
        <taxon>Dikarya</taxon>
        <taxon>Ascomycota</taxon>
        <taxon>Pezizomycotina</taxon>
        <taxon>Eurotiomycetes</taxon>
        <taxon>Chaetothyriomycetidae</taxon>
        <taxon>Chaetothyriales</taxon>
        <taxon>Chaetothyriales incertae sedis</taxon>
        <taxon>Neophaeococcomyces</taxon>
    </lineage>
</organism>
<name>A0ACC2ZWF2_9EURO</name>
<keyword evidence="2" id="KW-1185">Reference proteome</keyword>
<accession>A0ACC2ZWF2</accession>
<proteinExistence type="predicted"/>
<comment type="caution">
    <text evidence="1">The sequence shown here is derived from an EMBL/GenBank/DDBJ whole genome shotgun (WGS) entry which is preliminary data.</text>
</comment>
<reference evidence="1" key="1">
    <citation type="submission" date="2022-10" db="EMBL/GenBank/DDBJ databases">
        <title>Culturing micro-colonial fungi from biological soil crusts in the Mojave desert and describing Neophaeococcomyces mojavensis, and introducing the new genera and species Taxawa tesnikishii.</title>
        <authorList>
            <person name="Kurbessoian T."/>
            <person name="Stajich J.E."/>
        </authorList>
    </citation>
    <scope>NUCLEOTIDE SEQUENCE</scope>
    <source>
        <strain evidence="1">JES_112</strain>
    </source>
</reference>
<sequence>MQEILEPDEHYNGVSLKFLFAKSTEIRRSYTRRGSMSDLCTKLTEPGFTPDVDEPSARQLNEKVNELGKANQPEALLPGGGLDTAKS</sequence>
<dbReference type="EMBL" id="JAPDRQ010000231">
    <property type="protein sequence ID" value="KAJ9651874.1"/>
    <property type="molecule type" value="Genomic_DNA"/>
</dbReference>
<gene>
    <name evidence="1" type="ORF">H2198_008872</name>
</gene>
<dbReference type="Proteomes" id="UP001172386">
    <property type="component" value="Unassembled WGS sequence"/>
</dbReference>